<dbReference type="EMBL" id="CAJPIN010037398">
    <property type="protein sequence ID" value="CAG2064842.1"/>
    <property type="molecule type" value="Genomic_DNA"/>
</dbReference>
<sequence length="57" mass="6158">MKRKKGTQPLPLQPGVRSQRGVDPTSTSGSSSRSYWHPLSYTAPASVGWSAPRACSR</sequence>
<feature type="compositionally biased region" description="Low complexity" evidence="1">
    <location>
        <begin position="25"/>
        <end position="34"/>
    </location>
</feature>
<evidence type="ECO:0000256" key="1">
    <source>
        <dbReference type="SAM" id="MobiDB-lite"/>
    </source>
</evidence>
<name>A0ABN7PH83_TIMPD</name>
<reference evidence="2" key="1">
    <citation type="submission" date="2021-03" db="EMBL/GenBank/DDBJ databases">
        <authorList>
            <person name="Tran Van P."/>
        </authorList>
    </citation>
    <scope>NUCLEOTIDE SEQUENCE</scope>
</reference>
<dbReference type="Proteomes" id="UP001153148">
    <property type="component" value="Unassembled WGS sequence"/>
</dbReference>
<keyword evidence="3" id="KW-1185">Reference proteome</keyword>
<accession>A0ABN7PH83</accession>
<gene>
    <name evidence="2" type="ORF">TPAB3V08_LOCUS11786</name>
</gene>
<evidence type="ECO:0000313" key="2">
    <source>
        <dbReference type="EMBL" id="CAG2064842.1"/>
    </source>
</evidence>
<protein>
    <submittedName>
        <fullName evidence="2">Uncharacterized protein</fullName>
    </submittedName>
</protein>
<comment type="caution">
    <text evidence="2">The sequence shown here is derived from an EMBL/GenBank/DDBJ whole genome shotgun (WGS) entry which is preliminary data.</text>
</comment>
<evidence type="ECO:0000313" key="3">
    <source>
        <dbReference type="Proteomes" id="UP001153148"/>
    </source>
</evidence>
<feature type="region of interest" description="Disordered" evidence="1">
    <location>
        <begin position="1"/>
        <end position="37"/>
    </location>
</feature>
<organism evidence="2 3">
    <name type="scientific">Timema podura</name>
    <name type="common">Walking stick</name>
    <dbReference type="NCBI Taxonomy" id="61482"/>
    <lineage>
        <taxon>Eukaryota</taxon>
        <taxon>Metazoa</taxon>
        <taxon>Ecdysozoa</taxon>
        <taxon>Arthropoda</taxon>
        <taxon>Hexapoda</taxon>
        <taxon>Insecta</taxon>
        <taxon>Pterygota</taxon>
        <taxon>Neoptera</taxon>
        <taxon>Polyneoptera</taxon>
        <taxon>Phasmatodea</taxon>
        <taxon>Timematodea</taxon>
        <taxon>Timematoidea</taxon>
        <taxon>Timematidae</taxon>
        <taxon>Timema</taxon>
    </lineage>
</organism>
<proteinExistence type="predicted"/>